<keyword evidence="2" id="KW-1003">Cell membrane</keyword>
<proteinExistence type="predicted"/>
<dbReference type="GO" id="GO:0034204">
    <property type="term" value="P:lipid translocation"/>
    <property type="evidence" value="ECO:0007669"/>
    <property type="project" value="TreeGrafter"/>
</dbReference>
<feature type="transmembrane region" description="Helical" evidence="8">
    <location>
        <begin position="85"/>
        <end position="109"/>
    </location>
</feature>
<evidence type="ECO:0000256" key="8">
    <source>
        <dbReference type="SAM" id="Phobius"/>
    </source>
</evidence>
<reference evidence="9" key="2">
    <citation type="submission" date="2020-09" db="EMBL/GenBank/DDBJ databases">
        <authorList>
            <person name="Sun Q."/>
            <person name="Ohkuma M."/>
        </authorList>
    </citation>
    <scope>NUCLEOTIDE SEQUENCE</scope>
    <source>
        <strain evidence="9">JCM 3276</strain>
    </source>
</reference>
<evidence type="ECO:0000256" key="5">
    <source>
        <dbReference type="ARBA" id="ARBA00022984"/>
    </source>
</evidence>
<dbReference type="RefSeq" id="WP_189212369.1">
    <property type="nucleotide sequence ID" value="NZ_BMRB01000003.1"/>
</dbReference>
<feature type="transmembrane region" description="Helical" evidence="8">
    <location>
        <begin position="339"/>
        <end position="361"/>
    </location>
</feature>
<evidence type="ECO:0008006" key="11">
    <source>
        <dbReference type="Google" id="ProtNLM"/>
    </source>
</evidence>
<evidence type="ECO:0000256" key="7">
    <source>
        <dbReference type="ARBA" id="ARBA00023136"/>
    </source>
</evidence>
<feature type="transmembrane region" description="Helical" evidence="8">
    <location>
        <begin position="40"/>
        <end position="64"/>
    </location>
</feature>
<evidence type="ECO:0000256" key="4">
    <source>
        <dbReference type="ARBA" id="ARBA00022960"/>
    </source>
</evidence>
<dbReference type="InterPro" id="IPR004268">
    <property type="entry name" value="MurJ"/>
</dbReference>
<comment type="caution">
    <text evidence="9">The sequence shown here is derived from an EMBL/GenBank/DDBJ whole genome shotgun (WGS) entry which is preliminary data.</text>
</comment>
<protein>
    <recommendedName>
        <fullName evidence="11">Lipid II flippase MurJ</fullName>
    </recommendedName>
</protein>
<feature type="transmembrane region" description="Helical" evidence="8">
    <location>
        <begin position="382"/>
        <end position="400"/>
    </location>
</feature>
<reference evidence="9" key="1">
    <citation type="journal article" date="2014" name="Int. J. Syst. Evol. Microbiol.">
        <title>Complete genome sequence of Corynebacterium casei LMG S-19264T (=DSM 44701T), isolated from a smear-ripened cheese.</title>
        <authorList>
            <consortium name="US DOE Joint Genome Institute (JGI-PGF)"/>
            <person name="Walter F."/>
            <person name="Albersmeier A."/>
            <person name="Kalinowski J."/>
            <person name="Ruckert C."/>
        </authorList>
    </citation>
    <scope>NUCLEOTIDE SEQUENCE</scope>
    <source>
        <strain evidence="9">JCM 3276</strain>
    </source>
</reference>
<dbReference type="GO" id="GO:0005886">
    <property type="term" value="C:plasma membrane"/>
    <property type="evidence" value="ECO:0007669"/>
    <property type="project" value="UniProtKB-SubCell"/>
</dbReference>
<keyword evidence="3 8" id="KW-0812">Transmembrane</keyword>
<dbReference type="PANTHER" id="PTHR47019:SF1">
    <property type="entry name" value="LIPID II FLIPPASE MURJ"/>
    <property type="match status" value="1"/>
</dbReference>
<gene>
    <name evidence="9" type="ORF">GCM10010171_43660</name>
</gene>
<dbReference type="NCBIfam" id="TIGR01695">
    <property type="entry name" value="murJ_mviN"/>
    <property type="match status" value="1"/>
</dbReference>
<feature type="transmembrane region" description="Helical" evidence="8">
    <location>
        <begin position="262"/>
        <end position="284"/>
    </location>
</feature>
<evidence type="ECO:0000256" key="2">
    <source>
        <dbReference type="ARBA" id="ARBA00022475"/>
    </source>
</evidence>
<organism evidence="9 10">
    <name type="scientific">Actinokineospora fastidiosa</name>
    <dbReference type="NCBI Taxonomy" id="1816"/>
    <lineage>
        <taxon>Bacteria</taxon>
        <taxon>Bacillati</taxon>
        <taxon>Actinomycetota</taxon>
        <taxon>Actinomycetes</taxon>
        <taxon>Pseudonocardiales</taxon>
        <taxon>Pseudonocardiaceae</taxon>
        <taxon>Actinokineospora</taxon>
    </lineage>
</organism>
<keyword evidence="6 8" id="KW-1133">Transmembrane helix</keyword>
<feature type="transmembrane region" description="Helical" evidence="8">
    <location>
        <begin position="406"/>
        <end position="425"/>
    </location>
</feature>
<dbReference type="Pfam" id="PF03023">
    <property type="entry name" value="MurJ"/>
    <property type="match status" value="1"/>
</dbReference>
<evidence type="ECO:0000313" key="9">
    <source>
        <dbReference type="EMBL" id="GGS43766.1"/>
    </source>
</evidence>
<dbReference type="InterPro" id="IPR051050">
    <property type="entry name" value="Lipid_II_flippase_MurJ/MviN"/>
</dbReference>
<dbReference type="EMBL" id="BMRB01000003">
    <property type="protein sequence ID" value="GGS43766.1"/>
    <property type="molecule type" value="Genomic_DNA"/>
</dbReference>
<keyword evidence="10" id="KW-1185">Reference proteome</keyword>
<keyword evidence="4" id="KW-0133">Cell shape</keyword>
<dbReference type="AlphaFoldDB" id="A0A918GKF0"/>
<accession>A0A918GKF0</accession>
<feature type="transmembrane region" description="Helical" evidence="8">
    <location>
        <begin position="437"/>
        <end position="459"/>
    </location>
</feature>
<evidence type="ECO:0000313" key="10">
    <source>
        <dbReference type="Proteomes" id="UP000660680"/>
    </source>
</evidence>
<comment type="subcellular location">
    <subcellularLocation>
        <location evidence="1">Cell membrane</location>
        <topology evidence="1">Multi-pass membrane protein</topology>
    </subcellularLocation>
</comment>
<evidence type="ECO:0000256" key="1">
    <source>
        <dbReference type="ARBA" id="ARBA00004651"/>
    </source>
</evidence>
<feature type="transmembrane region" description="Helical" evidence="8">
    <location>
        <begin position="121"/>
        <end position="145"/>
    </location>
</feature>
<feature type="transmembrane region" description="Helical" evidence="8">
    <location>
        <begin position="305"/>
        <end position="333"/>
    </location>
</feature>
<dbReference type="Proteomes" id="UP000660680">
    <property type="component" value="Unassembled WGS sequence"/>
</dbReference>
<evidence type="ECO:0000256" key="6">
    <source>
        <dbReference type="ARBA" id="ARBA00022989"/>
    </source>
</evidence>
<dbReference type="GO" id="GO:0009252">
    <property type="term" value="P:peptidoglycan biosynthetic process"/>
    <property type="evidence" value="ECO:0007669"/>
    <property type="project" value="UniProtKB-KW"/>
</dbReference>
<keyword evidence="5" id="KW-0573">Peptidoglycan synthesis</keyword>
<dbReference type="GO" id="GO:0015648">
    <property type="term" value="F:lipid-linked peptidoglycan transporter activity"/>
    <property type="evidence" value="ECO:0007669"/>
    <property type="project" value="TreeGrafter"/>
</dbReference>
<keyword evidence="7 8" id="KW-0472">Membrane</keyword>
<evidence type="ECO:0000256" key="3">
    <source>
        <dbReference type="ARBA" id="ARBA00022692"/>
    </source>
</evidence>
<dbReference type="GO" id="GO:0008360">
    <property type="term" value="P:regulation of cell shape"/>
    <property type="evidence" value="ECO:0007669"/>
    <property type="project" value="UniProtKB-KW"/>
</dbReference>
<feature type="transmembrane region" description="Helical" evidence="8">
    <location>
        <begin position="157"/>
        <end position="179"/>
    </location>
</feature>
<feature type="transmembrane region" description="Helical" evidence="8">
    <location>
        <begin position="465"/>
        <end position="483"/>
    </location>
</feature>
<name>A0A918GKF0_9PSEU</name>
<dbReference type="PRINTS" id="PR01806">
    <property type="entry name" value="VIRFACTRMVIN"/>
</dbReference>
<dbReference type="PANTHER" id="PTHR47019">
    <property type="entry name" value="LIPID II FLIPPASE MURJ"/>
    <property type="match status" value="1"/>
</dbReference>
<sequence length="505" mass="49494">MGVRRAALLTAGLTLAGSALGLVRDVVIAAVFGAGPAVDAFLVAQGLMNLVLGLVAGALAKAAIPVVARAAAAGRAADGVASVRAALGLSGVVLLLGGVAMWIGAPAVVAVLAPGFDAGTAAVAVDLTRVVLVATVLISATNLLAGAGQALGRFAPAAVQGLGFNVVMIAAAGLAGPVFGVTALAWGFVLGSAVRLVIQIPAVRGVVARPWPTLRLRDPGLREMLRLLPALLVGSAAANVNSLVDRAVASTVSDGAIAAVNFAARLVATVDMLVVATLLAALYPRLSAAVSAERRAELRGLVERGMGALTAVLVPVAVVLSVVSTEVVSLVFGRGEFDAAAVATTGSVAAVLAVGLPVLAVREVAARTAYALGDGRIAVRSALAAMAVNVAGDLALAPAFGVTGIAAATVASGVVGTVVAVHGLAGRHQAVPSVPGTLGGVLAAGLAAAALAAGTRALLAGAGDTLVVAVVGLITLTGYLVALRFTAPRQFRLLADVPREVLRGR</sequence>